<evidence type="ECO:0000313" key="3">
    <source>
        <dbReference type="Proteomes" id="UP000468591"/>
    </source>
</evidence>
<dbReference type="InterPro" id="IPR015942">
    <property type="entry name" value="Asp/Glu/hydantoin_racemase"/>
</dbReference>
<dbReference type="InterPro" id="IPR052186">
    <property type="entry name" value="Hydantoin_racemase-like"/>
</dbReference>
<dbReference type="RefSeq" id="WP_164355218.1">
    <property type="nucleotide sequence ID" value="NZ_JAABNT010000014.1"/>
</dbReference>
<sequence length="219" mass="23089">MTIFVVNPNSSQHVTDGIDRAVEPMRGASPVPIATRTLVEGPPGIETQAHVDGVVGPLLAHCAELEEQASAFVIACFSDPGLAALREQSARSILGIAEAAILTAMTLGQRFGIVSILSKSVPRHMRYVGAMGVMDRLAGDLPLELGVQELADETRTFERLKVVGAALRDTAMADVVILGCAGMTPFRNDLEAHLGVPVIEPCQAATAMAIGRVALQQTR</sequence>
<protein>
    <submittedName>
        <fullName evidence="2">Asp/Glu racemase</fullName>
    </submittedName>
</protein>
<name>A0A6P0CFY5_9RHOB</name>
<comment type="caution">
    <text evidence="2">The sequence shown here is derived from an EMBL/GenBank/DDBJ whole genome shotgun (WGS) entry which is preliminary data.</text>
</comment>
<dbReference type="GO" id="GO:0047661">
    <property type="term" value="F:amino-acid racemase activity"/>
    <property type="evidence" value="ECO:0007669"/>
    <property type="project" value="InterPro"/>
</dbReference>
<dbReference type="Gene3D" id="3.40.50.12500">
    <property type="match status" value="1"/>
</dbReference>
<dbReference type="Proteomes" id="UP000468591">
    <property type="component" value="Unassembled WGS sequence"/>
</dbReference>
<dbReference type="EMBL" id="JAABNT010000014">
    <property type="protein sequence ID" value="NEK24290.1"/>
    <property type="molecule type" value="Genomic_DNA"/>
</dbReference>
<reference evidence="2 3" key="1">
    <citation type="submission" date="2020-01" db="EMBL/GenBank/DDBJ databases">
        <title>Sulfitobacter sediminilitoris sp. nov., isolated from a tidal flat.</title>
        <authorList>
            <person name="Park S."/>
            <person name="Yoon J.-H."/>
        </authorList>
    </citation>
    <scope>NUCLEOTIDE SEQUENCE [LARGE SCALE GENOMIC DNA]</scope>
    <source>
        <strain evidence="2 3">JBTF-M27</strain>
    </source>
</reference>
<evidence type="ECO:0000256" key="1">
    <source>
        <dbReference type="ARBA" id="ARBA00038414"/>
    </source>
</evidence>
<proteinExistence type="inferred from homology"/>
<dbReference type="PANTHER" id="PTHR28047">
    <property type="entry name" value="PROTEIN DCG1"/>
    <property type="match status" value="1"/>
</dbReference>
<evidence type="ECO:0000313" key="2">
    <source>
        <dbReference type="EMBL" id="NEK24290.1"/>
    </source>
</evidence>
<dbReference type="AlphaFoldDB" id="A0A6P0CFY5"/>
<keyword evidence="3" id="KW-1185">Reference proteome</keyword>
<accession>A0A6P0CFY5</accession>
<organism evidence="2 3">
    <name type="scientific">Sulfitobacter sediminilitoris</name>
    <dbReference type="NCBI Taxonomy" id="2698830"/>
    <lineage>
        <taxon>Bacteria</taxon>
        <taxon>Pseudomonadati</taxon>
        <taxon>Pseudomonadota</taxon>
        <taxon>Alphaproteobacteria</taxon>
        <taxon>Rhodobacterales</taxon>
        <taxon>Roseobacteraceae</taxon>
        <taxon>Sulfitobacter</taxon>
    </lineage>
</organism>
<dbReference type="InterPro" id="IPR053714">
    <property type="entry name" value="Iso_Racemase_Enz_sf"/>
</dbReference>
<dbReference type="Pfam" id="PF01177">
    <property type="entry name" value="Asp_Glu_race"/>
    <property type="match status" value="1"/>
</dbReference>
<comment type="similarity">
    <text evidence="1">Belongs to the HyuE racemase family.</text>
</comment>
<dbReference type="PANTHER" id="PTHR28047:SF5">
    <property type="entry name" value="PROTEIN DCG1"/>
    <property type="match status" value="1"/>
</dbReference>
<gene>
    <name evidence="2" type="ORF">GV827_18045</name>
</gene>